<evidence type="ECO:0000256" key="14">
    <source>
        <dbReference type="SAM" id="Phobius"/>
    </source>
</evidence>
<dbReference type="AlphaFoldDB" id="A0A146L9F9"/>
<dbReference type="GO" id="GO:0005886">
    <property type="term" value="C:plasma membrane"/>
    <property type="evidence" value="ECO:0007669"/>
    <property type="project" value="UniProtKB-SubCell"/>
</dbReference>
<evidence type="ECO:0000256" key="10">
    <source>
        <dbReference type="ARBA" id="ARBA00023170"/>
    </source>
</evidence>
<protein>
    <recommendedName>
        <fullName evidence="12">Sensory neuron membrane protein 2</fullName>
    </recommendedName>
</protein>
<dbReference type="GO" id="GO:0007608">
    <property type="term" value="P:sensory perception of smell"/>
    <property type="evidence" value="ECO:0007669"/>
    <property type="project" value="UniProtKB-KW"/>
</dbReference>
<dbReference type="GO" id="GO:0005737">
    <property type="term" value="C:cytoplasm"/>
    <property type="evidence" value="ECO:0007669"/>
    <property type="project" value="TreeGrafter"/>
</dbReference>
<feature type="non-terminal residue" evidence="15">
    <location>
        <position position="1"/>
    </location>
</feature>
<sequence length="504" mass="56144">NRSIGGGGRKPSVGETANSGAAVNSEDSVRQSIHHKTLALNNGTDAWERFVKLPVPLYFGIYFFNLVNLEAVLQGEKPIVKEVGPWVYKETRAKFNIELDDEKDTVKYQQKQFFEFDAEASKPLTEDDYVQPANIIPQIVNTIAERAPNLAWLNEVLELGFPEVLRENYGLRLNRTVNEILFSGITTHCPPNATLAGLTICSVLRHFPGIRSLAKYPNGDMNVGVLRFRNDSLSETFEIYRGNKDFNKIGQIVSVNGQPSVTNWFGEACNKVAGSYDESLLQPFLTRDSFLNVYGSDLCTTTPMSVESTTSFKGIDCLKFTPNERFLGSVVDFPENYCYCPGSIEKITLGQSCMRTGAMEFAACQAVPVVLTFPHFYKASRYYQNAVDGLSPDSDTHQSYVSLEPTTGIPINGAKRIQINFQLKGTPAMKMTGKARDLLMPFLWIDEKVELGDDQLSMIKDTLLKMLKIANIAQWVLIAIGILMVLVGSIMSFISARREHGHPD</sequence>
<keyword evidence="7 14" id="KW-1133">Transmembrane helix</keyword>
<evidence type="ECO:0000256" key="7">
    <source>
        <dbReference type="ARBA" id="ARBA00022989"/>
    </source>
</evidence>
<dbReference type="GO" id="GO:0005044">
    <property type="term" value="F:scavenger receptor activity"/>
    <property type="evidence" value="ECO:0007669"/>
    <property type="project" value="TreeGrafter"/>
</dbReference>
<dbReference type="EMBL" id="GDHC01015339">
    <property type="protein sequence ID" value="JAQ03290.1"/>
    <property type="molecule type" value="Transcribed_RNA"/>
</dbReference>
<comment type="similarity">
    <text evidence="2">Belongs to the CD36 family.</text>
</comment>
<keyword evidence="10" id="KW-0675">Receptor</keyword>
<keyword evidence="3" id="KW-1003">Cell membrane</keyword>
<feature type="region of interest" description="Disordered" evidence="13">
    <location>
        <begin position="1"/>
        <end position="28"/>
    </location>
</feature>
<evidence type="ECO:0000256" key="12">
    <source>
        <dbReference type="ARBA" id="ARBA00040645"/>
    </source>
</evidence>
<dbReference type="PANTHER" id="PTHR11923">
    <property type="entry name" value="SCAVENGER RECEPTOR CLASS B TYPE-1 SR-B1"/>
    <property type="match status" value="1"/>
</dbReference>
<name>A0A146L9F9_LYGHE</name>
<evidence type="ECO:0000256" key="11">
    <source>
        <dbReference type="ARBA" id="ARBA00023180"/>
    </source>
</evidence>
<keyword evidence="6" id="KW-0552">Olfaction</keyword>
<dbReference type="PANTHER" id="PTHR11923:SF109">
    <property type="entry name" value="SENSORY NEURON MEMBRANE PROTEIN 2"/>
    <property type="match status" value="1"/>
</dbReference>
<evidence type="ECO:0000313" key="15">
    <source>
        <dbReference type="EMBL" id="JAQ03290.1"/>
    </source>
</evidence>
<feature type="transmembrane region" description="Helical" evidence="14">
    <location>
        <begin position="472"/>
        <end position="494"/>
    </location>
</feature>
<keyword evidence="8 14" id="KW-0472">Membrane</keyword>
<keyword evidence="5 14" id="KW-0812">Transmembrane</keyword>
<reference evidence="15" key="1">
    <citation type="journal article" date="2016" name="Gigascience">
        <title>De novo construction of an expanded transcriptome assembly for the western tarnished plant bug, Lygus hesperus.</title>
        <authorList>
            <person name="Tassone E.E."/>
            <person name="Geib S.M."/>
            <person name="Hall B."/>
            <person name="Fabrick J.A."/>
            <person name="Brent C.S."/>
            <person name="Hull J.J."/>
        </authorList>
    </citation>
    <scope>NUCLEOTIDE SEQUENCE</scope>
</reference>
<evidence type="ECO:0000256" key="3">
    <source>
        <dbReference type="ARBA" id="ARBA00022475"/>
    </source>
</evidence>
<comment type="subcellular location">
    <subcellularLocation>
        <location evidence="1">Cell membrane</location>
    </subcellularLocation>
</comment>
<proteinExistence type="inferred from homology"/>
<gene>
    <name evidence="15" type="primary">SCRB16</name>
    <name evidence="15" type="ORF">g.38838</name>
</gene>
<organism evidence="15">
    <name type="scientific">Lygus hesperus</name>
    <name type="common">Western plant bug</name>
    <dbReference type="NCBI Taxonomy" id="30085"/>
    <lineage>
        <taxon>Eukaryota</taxon>
        <taxon>Metazoa</taxon>
        <taxon>Ecdysozoa</taxon>
        <taxon>Arthropoda</taxon>
        <taxon>Hexapoda</taxon>
        <taxon>Insecta</taxon>
        <taxon>Pterygota</taxon>
        <taxon>Neoptera</taxon>
        <taxon>Paraneoptera</taxon>
        <taxon>Hemiptera</taxon>
        <taxon>Heteroptera</taxon>
        <taxon>Panheteroptera</taxon>
        <taxon>Cimicomorpha</taxon>
        <taxon>Miridae</taxon>
        <taxon>Mirini</taxon>
        <taxon>Lygus</taxon>
    </lineage>
</organism>
<accession>A0A146L9F9</accession>
<evidence type="ECO:0000256" key="6">
    <source>
        <dbReference type="ARBA" id="ARBA00022725"/>
    </source>
</evidence>
<dbReference type="InterPro" id="IPR002159">
    <property type="entry name" value="CD36_fam"/>
</dbReference>
<evidence type="ECO:0000256" key="5">
    <source>
        <dbReference type="ARBA" id="ARBA00022692"/>
    </source>
</evidence>
<evidence type="ECO:0000256" key="2">
    <source>
        <dbReference type="ARBA" id="ARBA00010532"/>
    </source>
</evidence>
<evidence type="ECO:0000256" key="4">
    <source>
        <dbReference type="ARBA" id="ARBA00022606"/>
    </source>
</evidence>
<evidence type="ECO:0000256" key="8">
    <source>
        <dbReference type="ARBA" id="ARBA00023136"/>
    </source>
</evidence>
<keyword evidence="9" id="KW-1015">Disulfide bond</keyword>
<evidence type="ECO:0000256" key="13">
    <source>
        <dbReference type="SAM" id="MobiDB-lite"/>
    </source>
</evidence>
<dbReference type="PRINTS" id="PR01609">
    <property type="entry name" value="CD36FAMILY"/>
</dbReference>
<evidence type="ECO:0000256" key="1">
    <source>
        <dbReference type="ARBA" id="ARBA00004236"/>
    </source>
</evidence>
<dbReference type="Pfam" id="PF01130">
    <property type="entry name" value="CD36"/>
    <property type="match status" value="1"/>
</dbReference>
<feature type="compositionally biased region" description="Polar residues" evidence="13">
    <location>
        <begin position="15"/>
        <end position="26"/>
    </location>
</feature>
<keyword evidence="4" id="KW-0716">Sensory transduction</keyword>
<evidence type="ECO:0000256" key="9">
    <source>
        <dbReference type="ARBA" id="ARBA00023157"/>
    </source>
</evidence>
<keyword evidence="11" id="KW-0325">Glycoprotein</keyword>